<dbReference type="RefSeq" id="WP_303481544.1">
    <property type="nucleotide sequence ID" value="NZ_JAUOPJ010000004.1"/>
</dbReference>
<name>A0AAW7XQZ0_9RHOB</name>
<evidence type="ECO:0000313" key="2">
    <source>
        <dbReference type="Proteomes" id="UP001169823"/>
    </source>
</evidence>
<sequence>MSKRDTGRLRTVPADFRKALFAHAQNLFNLVDYAHPPAVASLTPSSTFMPKKALTS</sequence>
<reference evidence="1" key="1">
    <citation type="submission" date="2023-07" db="EMBL/GenBank/DDBJ databases">
        <title>Genome content predicts the carbon catabolic preferences of heterotrophic bacteria.</title>
        <authorList>
            <person name="Gralka M."/>
        </authorList>
    </citation>
    <scope>NUCLEOTIDE SEQUENCE</scope>
    <source>
        <strain evidence="1">I2M02</strain>
    </source>
</reference>
<dbReference type="Proteomes" id="UP001169823">
    <property type="component" value="Unassembled WGS sequence"/>
</dbReference>
<proteinExistence type="predicted"/>
<organism evidence="1 2">
    <name type="scientific">Celeribacter halophilus</name>
    <dbReference type="NCBI Taxonomy" id="576117"/>
    <lineage>
        <taxon>Bacteria</taxon>
        <taxon>Pseudomonadati</taxon>
        <taxon>Pseudomonadota</taxon>
        <taxon>Alphaproteobacteria</taxon>
        <taxon>Rhodobacterales</taxon>
        <taxon>Roseobacteraceae</taxon>
        <taxon>Celeribacter</taxon>
    </lineage>
</organism>
<evidence type="ECO:0008006" key="3">
    <source>
        <dbReference type="Google" id="ProtNLM"/>
    </source>
</evidence>
<evidence type="ECO:0000313" key="1">
    <source>
        <dbReference type="EMBL" id="MDO6456651.1"/>
    </source>
</evidence>
<gene>
    <name evidence="1" type="ORF">Q4494_06115</name>
</gene>
<comment type="caution">
    <text evidence="1">The sequence shown here is derived from an EMBL/GenBank/DDBJ whole genome shotgun (WGS) entry which is preliminary data.</text>
</comment>
<accession>A0AAW7XQZ0</accession>
<dbReference type="EMBL" id="JAUOPJ010000004">
    <property type="protein sequence ID" value="MDO6456651.1"/>
    <property type="molecule type" value="Genomic_DNA"/>
</dbReference>
<dbReference type="AlphaFoldDB" id="A0AAW7XQZ0"/>
<protein>
    <recommendedName>
        <fullName evidence="3">Transposase</fullName>
    </recommendedName>
</protein>